<protein>
    <submittedName>
        <fullName evidence="1">Uncharacterized protein</fullName>
    </submittedName>
</protein>
<comment type="caution">
    <text evidence="1">The sequence shown here is derived from an EMBL/GenBank/DDBJ whole genome shotgun (WGS) entry which is preliminary data.</text>
</comment>
<dbReference type="EMBL" id="JAJOMB010000007">
    <property type="protein sequence ID" value="MCD5312391.1"/>
    <property type="molecule type" value="Genomic_DNA"/>
</dbReference>
<dbReference type="RefSeq" id="WP_231442540.1">
    <property type="nucleotide sequence ID" value="NZ_JAJOMB010000007.1"/>
</dbReference>
<proteinExistence type="predicted"/>
<name>A0A9X1NEP7_9ACTN</name>
<sequence>MTDSQMSVQVIVDYLAHDGSRRNPAYFKALEHDLPEIPLPGDLVALMGKDIEIMGVSASPSGETFISMSDQTGRALLIQGEVLTRRWSTVGVDLICKPYPSSMPIENTDEAMEIMETLIKLGFQSAHD</sequence>
<dbReference type="Proteomes" id="UP001138997">
    <property type="component" value="Unassembled WGS sequence"/>
</dbReference>
<gene>
    <name evidence="1" type="ORF">LR394_15895</name>
</gene>
<accession>A0A9X1NEP7</accession>
<keyword evidence="2" id="KW-1185">Reference proteome</keyword>
<reference evidence="1" key="1">
    <citation type="submission" date="2021-11" db="EMBL/GenBank/DDBJ databases">
        <title>Streptomyces corallinus and Kineosporia corallina sp. nov., two new coral-derived marine actinobacteria.</title>
        <authorList>
            <person name="Buangrab K."/>
            <person name="Sutthacheep M."/>
            <person name="Yeemin T."/>
            <person name="Harunari E."/>
            <person name="Igarashi Y."/>
            <person name="Sripreechasak P."/>
            <person name="Kanchanasin P."/>
            <person name="Tanasupawat S."/>
            <person name="Phongsopitanun W."/>
        </authorList>
    </citation>
    <scope>NUCLEOTIDE SEQUENCE</scope>
    <source>
        <strain evidence="1">JCM 31032</strain>
    </source>
</reference>
<evidence type="ECO:0000313" key="1">
    <source>
        <dbReference type="EMBL" id="MCD5312391.1"/>
    </source>
</evidence>
<dbReference type="AlphaFoldDB" id="A0A9X1NEP7"/>
<evidence type="ECO:0000313" key="2">
    <source>
        <dbReference type="Proteomes" id="UP001138997"/>
    </source>
</evidence>
<organism evidence="1 2">
    <name type="scientific">Kineosporia babensis</name>
    <dbReference type="NCBI Taxonomy" id="499548"/>
    <lineage>
        <taxon>Bacteria</taxon>
        <taxon>Bacillati</taxon>
        <taxon>Actinomycetota</taxon>
        <taxon>Actinomycetes</taxon>
        <taxon>Kineosporiales</taxon>
        <taxon>Kineosporiaceae</taxon>
        <taxon>Kineosporia</taxon>
    </lineage>
</organism>